<keyword evidence="5 8" id="KW-0812">Transmembrane</keyword>
<proteinExistence type="predicted"/>
<evidence type="ECO:0000256" key="1">
    <source>
        <dbReference type="ARBA" id="ARBA00004429"/>
    </source>
</evidence>
<evidence type="ECO:0000256" key="8">
    <source>
        <dbReference type="SAM" id="Phobius"/>
    </source>
</evidence>
<dbReference type="EMBL" id="PXOG01000071">
    <property type="protein sequence ID" value="RGP78282.1"/>
    <property type="molecule type" value="Genomic_DNA"/>
</dbReference>
<dbReference type="Pfam" id="PF04143">
    <property type="entry name" value="Sulf_transp"/>
    <property type="match status" value="1"/>
</dbReference>
<reference evidence="9 10" key="1">
    <citation type="journal article" date="2018" name="PLoS Pathog.">
        <title>Evolution of structural diversity of trichothecenes, a family of toxins produced by plant pathogenic and entomopathogenic fungi.</title>
        <authorList>
            <person name="Proctor R.H."/>
            <person name="McCormick S.P."/>
            <person name="Kim H.S."/>
            <person name="Cardoza R.E."/>
            <person name="Stanley A.M."/>
            <person name="Lindo L."/>
            <person name="Kelly A."/>
            <person name="Brown D.W."/>
            <person name="Lee T."/>
            <person name="Vaughan M.M."/>
            <person name="Alexander N.J."/>
            <person name="Busman M."/>
            <person name="Gutierrez S."/>
        </authorList>
    </citation>
    <scope>NUCLEOTIDE SEQUENCE [LARGE SCALE GENOMIC DNA]</scope>
    <source>
        <strain evidence="9 10">NRRL 20695</strain>
    </source>
</reference>
<protein>
    <submittedName>
        <fullName evidence="9">Uncharacterized protein</fullName>
    </submittedName>
</protein>
<organism evidence="9 10">
    <name type="scientific">Fusarium longipes</name>
    <dbReference type="NCBI Taxonomy" id="694270"/>
    <lineage>
        <taxon>Eukaryota</taxon>
        <taxon>Fungi</taxon>
        <taxon>Dikarya</taxon>
        <taxon>Ascomycota</taxon>
        <taxon>Pezizomycotina</taxon>
        <taxon>Sordariomycetes</taxon>
        <taxon>Hypocreomycetidae</taxon>
        <taxon>Hypocreales</taxon>
        <taxon>Nectriaceae</taxon>
        <taxon>Fusarium</taxon>
    </lineage>
</organism>
<keyword evidence="3" id="KW-1003">Cell membrane</keyword>
<evidence type="ECO:0000256" key="7">
    <source>
        <dbReference type="ARBA" id="ARBA00023136"/>
    </source>
</evidence>
<feature type="transmembrane region" description="Helical" evidence="8">
    <location>
        <begin position="272"/>
        <end position="290"/>
    </location>
</feature>
<evidence type="ECO:0000256" key="5">
    <source>
        <dbReference type="ARBA" id="ARBA00022692"/>
    </source>
</evidence>
<evidence type="ECO:0000313" key="10">
    <source>
        <dbReference type="Proteomes" id="UP000266234"/>
    </source>
</evidence>
<dbReference type="STRING" id="694270.A0A395T1T7"/>
<sequence length="327" mass="33497">MSATVMTSLLTGAVFGTGLTLSGVANPQVIRDQFSLSDFHMLATFLTASATSAVVFAGYNNRSSTHKIPVKSASRYGWLGGNLIGGAMLGLGISLTGACPGTVLVQATAGIGHSRLLACTSLLAGIAWVKINLLVSKPQPPTSRPENKSIMLITGWSANKVLIAYEISLLCILATILAVAPRSETLLHPVVGGLLIGAGQLASVLLAKKPVGVSGAYGEVGSMFWDFVSGKTVKSIPESILFAGGIMAGSWLTMTQVPAIREAMVSSQEQSLLSLVTGGILLVFGARIAGGCTSGHGISGMASMGVSSFITIASMFGAGVLLRVFLP</sequence>
<keyword evidence="2" id="KW-0813">Transport</keyword>
<dbReference type="Proteomes" id="UP000266234">
    <property type="component" value="Unassembled WGS sequence"/>
</dbReference>
<keyword evidence="6 8" id="KW-1133">Transmembrane helix</keyword>
<evidence type="ECO:0000256" key="3">
    <source>
        <dbReference type="ARBA" id="ARBA00022475"/>
    </source>
</evidence>
<dbReference type="InterPro" id="IPR007272">
    <property type="entry name" value="Sulf_transp_TsuA/YedE"/>
</dbReference>
<feature type="transmembrane region" description="Helical" evidence="8">
    <location>
        <begin position="186"/>
        <end position="207"/>
    </location>
</feature>
<dbReference type="PANTHER" id="PTHR30574:SF1">
    <property type="entry name" value="SULPHUR TRANSPORT DOMAIN-CONTAINING PROTEIN"/>
    <property type="match status" value="1"/>
</dbReference>
<feature type="transmembrane region" description="Helical" evidence="8">
    <location>
        <begin position="79"/>
        <end position="103"/>
    </location>
</feature>
<evidence type="ECO:0000256" key="6">
    <source>
        <dbReference type="ARBA" id="ARBA00022989"/>
    </source>
</evidence>
<keyword evidence="10" id="KW-1185">Reference proteome</keyword>
<keyword evidence="4" id="KW-0997">Cell inner membrane</keyword>
<comment type="caution">
    <text evidence="9">The sequence shown here is derived from an EMBL/GenBank/DDBJ whole genome shotgun (WGS) entry which is preliminary data.</text>
</comment>
<dbReference type="OrthoDB" id="10254418at2759"/>
<comment type="subcellular location">
    <subcellularLocation>
        <location evidence="1">Cell inner membrane</location>
        <topology evidence="1">Multi-pass membrane protein</topology>
    </subcellularLocation>
</comment>
<dbReference type="PANTHER" id="PTHR30574">
    <property type="entry name" value="INNER MEMBRANE PROTEIN YEDE"/>
    <property type="match status" value="1"/>
</dbReference>
<feature type="transmembrane region" description="Helical" evidence="8">
    <location>
        <begin position="39"/>
        <end position="59"/>
    </location>
</feature>
<feature type="transmembrane region" description="Helical" evidence="8">
    <location>
        <begin position="302"/>
        <end position="326"/>
    </location>
</feature>
<dbReference type="GO" id="GO:0005886">
    <property type="term" value="C:plasma membrane"/>
    <property type="evidence" value="ECO:0007669"/>
    <property type="project" value="UniProtKB-SubCell"/>
</dbReference>
<name>A0A395T1T7_9HYPO</name>
<evidence type="ECO:0000313" key="9">
    <source>
        <dbReference type="EMBL" id="RGP78282.1"/>
    </source>
</evidence>
<accession>A0A395T1T7</accession>
<evidence type="ECO:0000256" key="2">
    <source>
        <dbReference type="ARBA" id="ARBA00022448"/>
    </source>
</evidence>
<dbReference type="AlphaFoldDB" id="A0A395T1T7"/>
<keyword evidence="7 8" id="KW-0472">Membrane</keyword>
<feature type="transmembrane region" description="Helical" evidence="8">
    <location>
        <begin position="156"/>
        <end position="180"/>
    </location>
</feature>
<gene>
    <name evidence="9" type="ORF">FLONG3_3597</name>
</gene>
<feature type="transmembrane region" description="Helical" evidence="8">
    <location>
        <begin position="115"/>
        <end position="135"/>
    </location>
</feature>
<evidence type="ECO:0000256" key="4">
    <source>
        <dbReference type="ARBA" id="ARBA00022519"/>
    </source>
</evidence>